<dbReference type="Pfam" id="PF00201">
    <property type="entry name" value="UDPGT"/>
    <property type="match status" value="1"/>
</dbReference>
<dbReference type="AlphaFoldDB" id="A0A1E5US46"/>
<sequence length="56" mass="6182">LVIHAWAPQPSILAHTSVGCFVTHCGWNSALESITNAVHMIAWPLFAEQHMNALRC</sequence>
<reference evidence="3 4" key="1">
    <citation type="submission" date="2016-09" db="EMBL/GenBank/DDBJ databases">
        <title>The draft genome of Dichanthelium oligosanthes: A C3 panicoid grass species.</title>
        <authorList>
            <person name="Studer A.J."/>
            <person name="Schnable J.C."/>
            <person name="Brutnell T.P."/>
        </authorList>
    </citation>
    <scope>NUCLEOTIDE SEQUENCE [LARGE SCALE GENOMIC DNA]</scope>
    <source>
        <strain evidence="4">cv. Kellogg 1175</strain>
        <tissue evidence="3">Leaf</tissue>
    </source>
</reference>
<evidence type="ECO:0000313" key="4">
    <source>
        <dbReference type="Proteomes" id="UP000095767"/>
    </source>
</evidence>
<keyword evidence="4" id="KW-1185">Reference proteome</keyword>
<evidence type="ECO:0000313" key="3">
    <source>
        <dbReference type="EMBL" id="OEL15719.1"/>
    </source>
</evidence>
<dbReference type="SUPFAM" id="SSF53756">
    <property type="entry name" value="UDP-Glycosyltransferase/glycogen phosphorylase"/>
    <property type="match status" value="1"/>
</dbReference>
<gene>
    <name evidence="3" type="ORF">BAE44_0023261</name>
</gene>
<keyword evidence="1" id="KW-0328">Glycosyltransferase</keyword>
<organism evidence="3 4">
    <name type="scientific">Dichanthelium oligosanthes</name>
    <dbReference type="NCBI Taxonomy" id="888268"/>
    <lineage>
        <taxon>Eukaryota</taxon>
        <taxon>Viridiplantae</taxon>
        <taxon>Streptophyta</taxon>
        <taxon>Embryophyta</taxon>
        <taxon>Tracheophyta</taxon>
        <taxon>Spermatophyta</taxon>
        <taxon>Magnoliopsida</taxon>
        <taxon>Liliopsida</taxon>
        <taxon>Poales</taxon>
        <taxon>Poaceae</taxon>
        <taxon>PACMAD clade</taxon>
        <taxon>Panicoideae</taxon>
        <taxon>Panicodae</taxon>
        <taxon>Paniceae</taxon>
        <taxon>Dichantheliinae</taxon>
        <taxon>Dichanthelium</taxon>
    </lineage>
</organism>
<name>A0A1E5US46_9POAL</name>
<dbReference type="GO" id="GO:0008194">
    <property type="term" value="F:UDP-glycosyltransferase activity"/>
    <property type="evidence" value="ECO:0007669"/>
    <property type="project" value="InterPro"/>
</dbReference>
<dbReference type="OrthoDB" id="694549at2759"/>
<accession>A0A1E5US46</accession>
<dbReference type="EMBL" id="LWDX02065746">
    <property type="protein sequence ID" value="OEL15719.1"/>
    <property type="molecule type" value="Genomic_DNA"/>
</dbReference>
<feature type="non-terminal residue" evidence="3">
    <location>
        <position position="1"/>
    </location>
</feature>
<dbReference type="PANTHER" id="PTHR48046">
    <property type="entry name" value="UDP-GLYCOSYLTRANSFERASE 72E1"/>
    <property type="match status" value="1"/>
</dbReference>
<evidence type="ECO:0000256" key="2">
    <source>
        <dbReference type="ARBA" id="ARBA00022679"/>
    </source>
</evidence>
<dbReference type="Proteomes" id="UP000095767">
    <property type="component" value="Unassembled WGS sequence"/>
</dbReference>
<keyword evidence="2" id="KW-0808">Transferase</keyword>
<dbReference type="InterPro" id="IPR002213">
    <property type="entry name" value="UDP_glucos_trans"/>
</dbReference>
<proteinExistence type="predicted"/>
<evidence type="ECO:0000256" key="1">
    <source>
        <dbReference type="ARBA" id="ARBA00022676"/>
    </source>
</evidence>
<dbReference type="Gene3D" id="3.40.50.2000">
    <property type="entry name" value="Glycogen Phosphorylase B"/>
    <property type="match status" value="1"/>
</dbReference>
<protein>
    <submittedName>
        <fullName evidence="3">Uncharacterized protein</fullName>
    </submittedName>
</protein>
<comment type="caution">
    <text evidence="3">The sequence shown here is derived from an EMBL/GenBank/DDBJ whole genome shotgun (WGS) entry which is preliminary data.</text>
</comment>
<dbReference type="PANTHER" id="PTHR48046:SF1">
    <property type="entry name" value="GLYCOSYLTRANSFERASE-RELATED"/>
    <property type="match status" value="1"/>
</dbReference>